<dbReference type="GO" id="GO:0032977">
    <property type="term" value="F:membrane insertase activity"/>
    <property type="evidence" value="ECO:0007669"/>
    <property type="project" value="InterPro"/>
</dbReference>
<dbReference type="STRING" id="321146.A0A139H612"/>
<keyword evidence="3 6" id="KW-0812">Transmembrane</keyword>
<organism evidence="7 8">
    <name type="scientific">Pseudocercospora eumusae</name>
    <dbReference type="NCBI Taxonomy" id="321146"/>
    <lineage>
        <taxon>Eukaryota</taxon>
        <taxon>Fungi</taxon>
        <taxon>Dikarya</taxon>
        <taxon>Ascomycota</taxon>
        <taxon>Pezizomycotina</taxon>
        <taxon>Dothideomycetes</taxon>
        <taxon>Dothideomycetidae</taxon>
        <taxon>Mycosphaerellales</taxon>
        <taxon>Mycosphaerellaceae</taxon>
        <taxon>Pseudocercospora</taxon>
    </lineage>
</organism>
<evidence type="ECO:0000256" key="5">
    <source>
        <dbReference type="ARBA" id="ARBA00023136"/>
    </source>
</evidence>
<evidence type="ECO:0000313" key="7">
    <source>
        <dbReference type="EMBL" id="KXS97809.1"/>
    </source>
</evidence>
<comment type="subcellular location">
    <subcellularLocation>
        <location evidence="1">Membrane</location>
        <topology evidence="1">Multi-pass membrane protein</topology>
    </subcellularLocation>
</comment>
<evidence type="ECO:0000256" key="6">
    <source>
        <dbReference type="SAM" id="Phobius"/>
    </source>
</evidence>
<evidence type="ECO:0000256" key="1">
    <source>
        <dbReference type="ARBA" id="ARBA00004141"/>
    </source>
</evidence>
<protein>
    <submittedName>
        <fullName evidence="7">Uncharacterized protein</fullName>
    </submittedName>
</protein>
<dbReference type="GO" id="GO:0032979">
    <property type="term" value="P:protein insertion into mitochondrial inner membrane from matrix"/>
    <property type="evidence" value="ECO:0007669"/>
    <property type="project" value="TreeGrafter"/>
</dbReference>
<dbReference type="AlphaFoldDB" id="A0A139H612"/>
<comment type="caution">
    <text evidence="7">The sequence shown here is derived from an EMBL/GenBank/DDBJ whole genome shotgun (WGS) entry which is preliminary data.</text>
</comment>
<evidence type="ECO:0000313" key="8">
    <source>
        <dbReference type="Proteomes" id="UP000070133"/>
    </source>
</evidence>
<keyword evidence="8" id="KW-1185">Reference proteome</keyword>
<keyword evidence="5 6" id="KW-0472">Membrane</keyword>
<dbReference type="InterPro" id="IPR001708">
    <property type="entry name" value="YidC/ALB3/OXA1/COX18"/>
</dbReference>
<reference evidence="7 8" key="1">
    <citation type="submission" date="2015-07" db="EMBL/GenBank/DDBJ databases">
        <title>Comparative genomics of the Sigatoka disease complex on banana suggests a link between parallel evolutionary changes in Pseudocercospora fijiensis and Pseudocercospora eumusae and increased virulence on the banana host.</title>
        <authorList>
            <person name="Chang T.-C."/>
            <person name="Salvucci A."/>
            <person name="Crous P.W."/>
            <person name="Stergiopoulos I."/>
        </authorList>
    </citation>
    <scope>NUCLEOTIDE SEQUENCE [LARGE SCALE GENOMIC DNA]</scope>
    <source>
        <strain evidence="7 8">CBS 114824</strain>
    </source>
</reference>
<dbReference type="PANTHER" id="PTHR12428">
    <property type="entry name" value="OXA1"/>
    <property type="match status" value="1"/>
</dbReference>
<gene>
    <name evidence="7" type="ORF">AC578_10540</name>
</gene>
<dbReference type="GO" id="GO:0033617">
    <property type="term" value="P:mitochondrial respiratory chain complex IV assembly"/>
    <property type="evidence" value="ECO:0007669"/>
    <property type="project" value="TreeGrafter"/>
</dbReference>
<accession>A0A139H612</accession>
<dbReference type="PANTHER" id="PTHR12428:SF65">
    <property type="entry name" value="CYTOCHROME C OXIDASE ASSEMBLY PROTEIN COX18, MITOCHONDRIAL"/>
    <property type="match status" value="1"/>
</dbReference>
<name>A0A139H612_9PEZI</name>
<dbReference type="OrthoDB" id="2148490at2759"/>
<dbReference type="Proteomes" id="UP000070133">
    <property type="component" value="Unassembled WGS sequence"/>
</dbReference>
<evidence type="ECO:0000256" key="2">
    <source>
        <dbReference type="ARBA" id="ARBA00009877"/>
    </source>
</evidence>
<dbReference type="EMBL" id="LFZN01000132">
    <property type="protein sequence ID" value="KXS97809.1"/>
    <property type="molecule type" value="Genomic_DNA"/>
</dbReference>
<evidence type="ECO:0000256" key="4">
    <source>
        <dbReference type="ARBA" id="ARBA00022989"/>
    </source>
</evidence>
<feature type="transmembrane region" description="Helical" evidence="6">
    <location>
        <begin position="351"/>
        <end position="374"/>
    </location>
</feature>
<sequence length="414" mass="46405">MPPVLTSPSLPKHFLHRHLLHRHFSASAPRSHYSLLQLAVDAPTAVLDGVHAMGLPWCAAIPLSAALVRCTLVYYSSTKPGRKREITRTHLFPLAQVRANISYENWANKMENEELQLPRLVLAAKRITTKLIVTHRLGKMFKAPLFSFTAPLNFITLIAFAEAIRVKCGTREGLLSTLLHPFDETLHRLEGTQTAQEKADEALAQRLEAQQAFHDINAPDFVDSSYNIAAQSLRPPIQPPAYAEYADPTLATEGIAWFPDLTVPDPQGLIPLALGAVFLAGVNWKKVTRQSSINQRPTSAQHAVHEQQRNVNADINAALKKADELRATTTRKNKKEWSPFGHLTFGDRTKIAMAGIFTIVSMKLPVAIVLYIMTNTIVGRLQKRWLDIKYPLPTLIHPCKRPMRIKVRRTFRGD</sequence>
<keyword evidence="4 6" id="KW-1133">Transmembrane helix</keyword>
<dbReference type="GO" id="GO:0005743">
    <property type="term" value="C:mitochondrial inner membrane"/>
    <property type="evidence" value="ECO:0007669"/>
    <property type="project" value="TreeGrafter"/>
</dbReference>
<comment type="similarity">
    <text evidence="2">Belongs to the OXA1/ALB3/YidC family.</text>
</comment>
<proteinExistence type="inferred from homology"/>
<evidence type="ECO:0000256" key="3">
    <source>
        <dbReference type="ARBA" id="ARBA00022692"/>
    </source>
</evidence>